<keyword evidence="3" id="KW-0862">Zinc</keyword>
<dbReference type="PROSITE" id="PS01358">
    <property type="entry name" value="ZF_RANBP2_1"/>
    <property type="match status" value="1"/>
</dbReference>
<dbReference type="InterPro" id="IPR036443">
    <property type="entry name" value="Znf_RanBP2_sf"/>
</dbReference>
<evidence type="ECO:0000256" key="5">
    <source>
        <dbReference type="SAM" id="MobiDB-lite"/>
    </source>
</evidence>
<evidence type="ECO:0000256" key="2">
    <source>
        <dbReference type="ARBA" id="ARBA00022771"/>
    </source>
</evidence>
<feature type="region of interest" description="Disordered" evidence="5">
    <location>
        <begin position="431"/>
        <end position="656"/>
    </location>
</feature>
<protein>
    <recommendedName>
        <fullName evidence="6">RanBP2-type domain-containing protein</fullName>
    </recommendedName>
</protein>
<evidence type="ECO:0000259" key="6">
    <source>
        <dbReference type="PROSITE" id="PS50199"/>
    </source>
</evidence>
<dbReference type="PROSITE" id="PS50199">
    <property type="entry name" value="ZF_RANBP2_2"/>
    <property type="match status" value="1"/>
</dbReference>
<evidence type="ECO:0000256" key="4">
    <source>
        <dbReference type="PROSITE-ProRule" id="PRU00322"/>
    </source>
</evidence>
<sequence>MWKGSWRLLLQMRQSTKLLPIASSAHLRLQGFRFHDVYSATGDAFLSTSGGFFSATFSTTAEAESLSSENHRAEEFPSGNGYCTRDVPASTLEPYEEQVESSLNRIIIEHRQLMKALITEIEGQRNMTNSILDEVRALTSKKNPEIAGAQVSEKTRPLLEWSAFMEHLLDTGYFNNGKVHSSYDTSILEDPAHVNRAIQRFSLAHESIFGSLSQIDLRILARYGCVDSDPKAALSQKRLRQHFQHKETVSYKKIGREELAIMQPNLLDVMRLIYSTLTEGTSGEDVRSCISHLLRELITFSLKSKDESCPISTGPNESNSIIPNASDTIEASKTDNNTLSKLNALKSGIVSAERTMSGKTEVGQESRVQSSTQWKCPRCSFMNLDTKHRCVECSRRRPQRTYTDGTAKCIDDVSLEEDDIVKDSSVNSKQMVKVKERKDSKASLTTRGQASSKVQSSSLSASTRLDTDEDSDDVLETSSDDRKEDGTGKDPYDVLDDILDSDGSEEDTLDSLSDESKGGSRSHKKSSLSSLFPVKSSGKSGKIGSSGRRYEDVGESRRFGRGVVGDEEEDDFNNGEASSSRRIENWDDEDRPRRYGRGSSRGRRDSSGFRRSRGDPYDDRFNDTDMRSNRGRYGEKDMGSRYGDYGGRSRKGRPRY</sequence>
<organism evidence="7 8">
    <name type="scientific">Ceratopteris richardii</name>
    <name type="common">Triangle waterfern</name>
    <dbReference type="NCBI Taxonomy" id="49495"/>
    <lineage>
        <taxon>Eukaryota</taxon>
        <taxon>Viridiplantae</taxon>
        <taxon>Streptophyta</taxon>
        <taxon>Embryophyta</taxon>
        <taxon>Tracheophyta</taxon>
        <taxon>Polypodiopsida</taxon>
        <taxon>Polypodiidae</taxon>
        <taxon>Polypodiales</taxon>
        <taxon>Pteridineae</taxon>
        <taxon>Pteridaceae</taxon>
        <taxon>Parkerioideae</taxon>
        <taxon>Ceratopteris</taxon>
    </lineage>
</organism>
<name>A0A8T2RJI0_CERRI</name>
<accession>A0A8T2RJI0</accession>
<dbReference type="Proteomes" id="UP000825935">
    <property type="component" value="Chromosome 27"/>
</dbReference>
<evidence type="ECO:0000313" key="8">
    <source>
        <dbReference type="Proteomes" id="UP000825935"/>
    </source>
</evidence>
<feature type="compositionally biased region" description="Low complexity" evidence="5">
    <location>
        <begin position="451"/>
        <end position="462"/>
    </location>
</feature>
<dbReference type="PANTHER" id="PTHR23111">
    <property type="entry name" value="ZINC FINGER PROTEIN"/>
    <property type="match status" value="1"/>
</dbReference>
<dbReference type="GO" id="GO:0003729">
    <property type="term" value="F:mRNA binding"/>
    <property type="evidence" value="ECO:0007669"/>
    <property type="project" value="TreeGrafter"/>
</dbReference>
<evidence type="ECO:0000313" key="7">
    <source>
        <dbReference type="EMBL" id="KAH7295748.1"/>
    </source>
</evidence>
<evidence type="ECO:0000256" key="3">
    <source>
        <dbReference type="ARBA" id="ARBA00022833"/>
    </source>
</evidence>
<dbReference type="GO" id="GO:0008270">
    <property type="term" value="F:zinc ion binding"/>
    <property type="evidence" value="ECO:0007669"/>
    <property type="project" value="UniProtKB-KW"/>
</dbReference>
<evidence type="ECO:0000256" key="1">
    <source>
        <dbReference type="ARBA" id="ARBA00022723"/>
    </source>
</evidence>
<feature type="compositionally biased region" description="Basic and acidic residues" evidence="5">
    <location>
        <begin position="602"/>
        <end position="639"/>
    </location>
</feature>
<dbReference type="OrthoDB" id="1934763at2759"/>
<proteinExistence type="predicted"/>
<comment type="caution">
    <text evidence="7">The sequence shown here is derived from an EMBL/GenBank/DDBJ whole genome shotgun (WGS) entry which is preliminary data.</text>
</comment>
<keyword evidence="1" id="KW-0479">Metal-binding</keyword>
<dbReference type="GO" id="GO:0005737">
    <property type="term" value="C:cytoplasm"/>
    <property type="evidence" value="ECO:0007669"/>
    <property type="project" value="TreeGrafter"/>
</dbReference>
<dbReference type="EMBL" id="CM035432">
    <property type="protein sequence ID" value="KAH7295748.1"/>
    <property type="molecule type" value="Genomic_DNA"/>
</dbReference>
<dbReference type="OMA" id="HRCVECS"/>
<dbReference type="AlphaFoldDB" id="A0A8T2RJI0"/>
<dbReference type="SUPFAM" id="SSF90209">
    <property type="entry name" value="Ran binding protein zinc finger-like"/>
    <property type="match status" value="1"/>
</dbReference>
<dbReference type="InterPro" id="IPR001876">
    <property type="entry name" value="Znf_RanBP2"/>
</dbReference>
<reference evidence="7 8" key="1">
    <citation type="submission" date="2021-08" db="EMBL/GenBank/DDBJ databases">
        <title>WGS assembly of Ceratopteris richardii.</title>
        <authorList>
            <person name="Marchant D.B."/>
            <person name="Chen G."/>
            <person name="Jenkins J."/>
            <person name="Shu S."/>
            <person name="Leebens-Mack J."/>
            <person name="Grimwood J."/>
            <person name="Schmutz J."/>
            <person name="Soltis P."/>
            <person name="Soltis D."/>
            <person name="Chen Z.-H."/>
        </authorList>
    </citation>
    <scope>NUCLEOTIDE SEQUENCE [LARGE SCALE GENOMIC DNA]</scope>
    <source>
        <strain evidence="7">Whitten #5841</strain>
        <tissue evidence="7">Leaf</tissue>
    </source>
</reference>
<feature type="compositionally biased region" description="Low complexity" evidence="5">
    <location>
        <begin position="527"/>
        <end position="547"/>
    </location>
</feature>
<feature type="domain" description="RanBP2-type" evidence="6">
    <location>
        <begin position="369"/>
        <end position="399"/>
    </location>
</feature>
<gene>
    <name evidence="7" type="ORF">KP509_27G064000</name>
</gene>
<keyword evidence="2 4" id="KW-0863">Zinc-finger</keyword>
<dbReference type="PANTHER" id="PTHR23111:SF24">
    <property type="entry name" value="OS01G0203300 PROTEIN"/>
    <property type="match status" value="1"/>
</dbReference>
<feature type="compositionally biased region" description="Acidic residues" evidence="5">
    <location>
        <begin position="493"/>
        <end position="513"/>
    </location>
</feature>
<feature type="compositionally biased region" description="Basic and acidic residues" evidence="5">
    <location>
        <begin position="479"/>
        <end position="492"/>
    </location>
</feature>
<feature type="compositionally biased region" description="Basic and acidic residues" evidence="5">
    <location>
        <begin position="579"/>
        <end position="593"/>
    </location>
</feature>
<dbReference type="Gene3D" id="2.30.30.380">
    <property type="entry name" value="Zn-finger domain of Sec23/24"/>
    <property type="match status" value="1"/>
</dbReference>
<feature type="compositionally biased region" description="Basic and acidic residues" evidence="5">
    <location>
        <begin position="548"/>
        <end position="558"/>
    </location>
</feature>
<keyword evidence="8" id="KW-1185">Reference proteome</keyword>